<evidence type="ECO:0000256" key="3">
    <source>
        <dbReference type="ARBA" id="ARBA00023125"/>
    </source>
</evidence>
<dbReference type="InterPro" id="IPR010982">
    <property type="entry name" value="Lambda_DNA-bd_dom_sf"/>
</dbReference>
<comment type="caution">
    <text evidence="7">The sequence shown here is derived from an EMBL/GenBank/DDBJ whole genome shotgun (WGS) entry which is preliminary data.</text>
</comment>
<feature type="domain" description="HTH merR-type" evidence="5">
    <location>
        <begin position="19"/>
        <end position="73"/>
    </location>
</feature>
<dbReference type="PANTHER" id="PTHR30204:SF69">
    <property type="entry name" value="MERR-FAMILY TRANSCRIPTIONAL REGULATOR"/>
    <property type="match status" value="1"/>
</dbReference>
<dbReference type="GO" id="GO:0003677">
    <property type="term" value="F:DNA binding"/>
    <property type="evidence" value="ECO:0007669"/>
    <property type="project" value="UniProtKB-KW"/>
</dbReference>
<evidence type="ECO:0000313" key="7">
    <source>
        <dbReference type="EMBL" id="MBA0086941.1"/>
    </source>
</evidence>
<evidence type="ECO:0000256" key="4">
    <source>
        <dbReference type="ARBA" id="ARBA00023163"/>
    </source>
</evidence>
<dbReference type="SUPFAM" id="SSF47413">
    <property type="entry name" value="lambda repressor-like DNA-binding domains"/>
    <property type="match status" value="1"/>
</dbReference>
<dbReference type="InterPro" id="IPR009061">
    <property type="entry name" value="DNA-bd_dom_put_sf"/>
</dbReference>
<dbReference type="PROSITE" id="PS50937">
    <property type="entry name" value="HTH_MERR_2"/>
    <property type="match status" value="1"/>
</dbReference>
<dbReference type="AlphaFoldDB" id="A0A7V8SYG6"/>
<sequence>MSRRKNLSEGSDGRGHRRLLRISEVARRVGISSSALRAWEALGLVRPQRTESRYRLYGESDVRLLQRAIFLRRARGLNPPAIVHVLKRQGMVSPPAEGTLGPGQRFRRLRVRRGLSLAQVAKATGVSVGFLSALERGQMRSSVATLRRIARFYRTNILSLFETAGDTPRLVRPADRKILETTPDVRMELLAWGNTAMEPHL</sequence>
<evidence type="ECO:0000256" key="1">
    <source>
        <dbReference type="ARBA" id="ARBA00022491"/>
    </source>
</evidence>
<organism evidence="7 8">
    <name type="scientific">Candidatus Acidiferrum panamense</name>
    <dbReference type="NCBI Taxonomy" id="2741543"/>
    <lineage>
        <taxon>Bacteria</taxon>
        <taxon>Pseudomonadati</taxon>
        <taxon>Acidobacteriota</taxon>
        <taxon>Terriglobia</taxon>
        <taxon>Candidatus Acidiferrales</taxon>
        <taxon>Candidatus Acidiferrum</taxon>
    </lineage>
</organism>
<dbReference type="CDD" id="cd00592">
    <property type="entry name" value="HTH_MerR-like"/>
    <property type="match status" value="1"/>
</dbReference>
<keyword evidence="2" id="KW-0805">Transcription regulation</keyword>
<dbReference type="PROSITE" id="PS50943">
    <property type="entry name" value="HTH_CROC1"/>
    <property type="match status" value="1"/>
</dbReference>
<evidence type="ECO:0000259" key="6">
    <source>
        <dbReference type="PROSITE" id="PS50943"/>
    </source>
</evidence>
<dbReference type="PANTHER" id="PTHR30204">
    <property type="entry name" value="REDOX-CYCLING DRUG-SENSING TRANSCRIPTIONAL ACTIVATOR SOXR"/>
    <property type="match status" value="1"/>
</dbReference>
<dbReference type="InterPro" id="IPR000551">
    <property type="entry name" value="MerR-type_HTH_dom"/>
</dbReference>
<protein>
    <submittedName>
        <fullName evidence="7">MerR family transcriptional regulator</fullName>
    </submittedName>
</protein>
<dbReference type="Gene3D" id="1.10.260.40">
    <property type="entry name" value="lambda repressor-like DNA-binding domains"/>
    <property type="match status" value="1"/>
</dbReference>
<evidence type="ECO:0000259" key="5">
    <source>
        <dbReference type="PROSITE" id="PS50937"/>
    </source>
</evidence>
<keyword evidence="3" id="KW-0238">DNA-binding</keyword>
<accession>A0A7V8SYG6</accession>
<dbReference type="SMART" id="SM00530">
    <property type="entry name" value="HTH_XRE"/>
    <property type="match status" value="1"/>
</dbReference>
<evidence type="ECO:0000313" key="8">
    <source>
        <dbReference type="Proteomes" id="UP000567293"/>
    </source>
</evidence>
<dbReference type="SUPFAM" id="SSF46955">
    <property type="entry name" value="Putative DNA-binding domain"/>
    <property type="match status" value="1"/>
</dbReference>
<evidence type="ECO:0000256" key="2">
    <source>
        <dbReference type="ARBA" id="ARBA00023015"/>
    </source>
</evidence>
<dbReference type="Pfam" id="PF13411">
    <property type="entry name" value="MerR_1"/>
    <property type="match status" value="1"/>
</dbReference>
<dbReference type="CDD" id="cd00093">
    <property type="entry name" value="HTH_XRE"/>
    <property type="match status" value="1"/>
</dbReference>
<dbReference type="InterPro" id="IPR047057">
    <property type="entry name" value="MerR_fam"/>
</dbReference>
<dbReference type="Proteomes" id="UP000567293">
    <property type="component" value="Unassembled WGS sequence"/>
</dbReference>
<keyword evidence="8" id="KW-1185">Reference proteome</keyword>
<dbReference type="Pfam" id="PF13560">
    <property type="entry name" value="HTH_31"/>
    <property type="match status" value="1"/>
</dbReference>
<dbReference type="GO" id="GO:0003700">
    <property type="term" value="F:DNA-binding transcription factor activity"/>
    <property type="evidence" value="ECO:0007669"/>
    <property type="project" value="InterPro"/>
</dbReference>
<keyword evidence="4" id="KW-0804">Transcription</keyword>
<dbReference type="PROSITE" id="PS00552">
    <property type="entry name" value="HTH_MERR_1"/>
    <property type="match status" value="1"/>
</dbReference>
<dbReference type="InterPro" id="IPR001387">
    <property type="entry name" value="Cro/C1-type_HTH"/>
</dbReference>
<keyword evidence="1" id="KW-0678">Repressor</keyword>
<dbReference type="SMART" id="SM00422">
    <property type="entry name" value="HTH_MERR"/>
    <property type="match status" value="1"/>
</dbReference>
<gene>
    <name evidence="7" type="ORF">HRJ53_18320</name>
</gene>
<feature type="non-terminal residue" evidence="7">
    <location>
        <position position="201"/>
    </location>
</feature>
<name>A0A7V8SYG6_9BACT</name>
<feature type="domain" description="HTH cro/C1-type" evidence="6">
    <location>
        <begin position="106"/>
        <end position="160"/>
    </location>
</feature>
<dbReference type="Gene3D" id="1.10.1660.10">
    <property type="match status" value="1"/>
</dbReference>
<dbReference type="EMBL" id="JACDQQ010001756">
    <property type="protein sequence ID" value="MBA0086941.1"/>
    <property type="molecule type" value="Genomic_DNA"/>
</dbReference>
<reference evidence="7" key="1">
    <citation type="submission" date="2020-06" db="EMBL/GenBank/DDBJ databases">
        <title>Legume-microbial interactions unlock mineral nutrients during tropical forest succession.</title>
        <authorList>
            <person name="Epihov D.Z."/>
        </authorList>
    </citation>
    <scope>NUCLEOTIDE SEQUENCE [LARGE SCALE GENOMIC DNA]</scope>
    <source>
        <strain evidence="7">Pan2503</strain>
    </source>
</reference>
<proteinExistence type="predicted"/>